<evidence type="ECO:0000313" key="3">
    <source>
        <dbReference type="Proteomes" id="UP001320148"/>
    </source>
</evidence>
<dbReference type="Proteomes" id="UP001320148">
    <property type="component" value="Chromosome"/>
</dbReference>
<keyword evidence="3" id="KW-1185">Reference proteome</keyword>
<evidence type="ECO:0000256" key="1">
    <source>
        <dbReference type="SAM" id="MobiDB-lite"/>
    </source>
</evidence>
<organism evidence="2 3">
    <name type="scientific">Desulfoluna limicola</name>
    <dbReference type="NCBI Taxonomy" id="2810562"/>
    <lineage>
        <taxon>Bacteria</taxon>
        <taxon>Pseudomonadati</taxon>
        <taxon>Thermodesulfobacteriota</taxon>
        <taxon>Desulfobacteria</taxon>
        <taxon>Desulfobacterales</taxon>
        <taxon>Desulfolunaceae</taxon>
        <taxon>Desulfoluna</taxon>
    </lineage>
</organism>
<reference evidence="2 3" key="1">
    <citation type="submission" date="2021-02" db="EMBL/GenBank/DDBJ databases">
        <title>Complete genome of Desulfoluna sp. strain ASN36.</title>
        <authorList>
            <person name="Takahashi A."/>
            <person name="Kojima H."/>
            <person name="Fukui M."/>
        </authorList>
    </citation>
    <scope>NUCLEOTIDE SEQUENCE [LARGE SCALE GENOMIC DNA]</scope>
    <source>
        <strain evidence="2 3">ASN36</strain>
    </source>
</reference>
<accession>A0ABN6F755</accession>
<sequence>MPSPLVPRVESIREILVSKQPKPVYQTFQKFGPRQGRRRLFHLAAGKDNTKKGNQKAPRVKPVSEQEQPEKMKHGVFTNLGFRSSATGPEGSVE</sequence>
<feature type="compositionally biased region" description="Basic and acidic residues" evidence="1">
    <location>
        <begin position="62"/>
        <end position="73"/>
    </location>
</feature>
<protein>
    <submittedName>
        <fullName evidence="2">Uncharacterized protein</fullName>
    </submittedName>
</protein>
<proteinExistence type="predicted"/>
<feature type="region of interest" description="Disordered" evidence="1">
    <location>
        <begin position="45"/>
        <end position="94"/>
    </location>
</feature>
<evidence type="ECO:0000313" key="2">
    <source>
        <dbReference type="EMBL" id="BCS97546.1"/>
    </source>
</evidence>
<dbReference type="EMBL" id="AP024488">
    <property type="protein sequence ID" value="BCS97546.1"/>
    <property type="molecule type" value="Genomic_DNA"/>
</dbReference>
<name>A0ABN6F755_9BACT</name>
<gene>
    <name evidence="2" type="ORF">DSLASN_31780</name>
</gene>